<organism evidence="1 2">
    <name type="scientific">Parasitella parasitica</name>
    <dbReference type="NCBI Taxonomy" id="35722"/>
    <lineage>
        <taxon>Eukaryota</taxon>
        <taxon>Fungi</taxon>
        <taxon>Fungi incertae sedis</taxon>
        <taxon>Mucoromycota</taxon>
        <taxon>Mucoromycotina</taxon>
        <taxon>Mucoromycetes</taxon>
        <taxon>Mucorales</taxon>
        <taxon>Mucorineae</taxon>
        <taxon>Mucoraceae</taxon>
        <taxon>Parasitella</taxon>
    </lineage>
</organism>
<dbReference type="Proteomes" id="UP000054107">
    <property type="component" value="Unassembled WGS sequence"/>
</dbReference>
<dbReference type="AlphaFoldDB" id="A0A0B7NF24"/>
<protein>
    <submittedName>
        <fullName evidence="1">Uncharacterized protein</fullName>
    </submittedName>
</protein>
<name>A0A0B7NF24_9FUNG</name>
<dbReference type="EMBL" id="LN730002">
    <property type="protein sequence ID" value="CEP13556.1"/>
    <property type="molecule type" value="Genomic_DNA"/>
</dbReference>
<gene>
    <name evidence="1" type="primary">PARPA_07646.1 scaffold 29023</name>
</gene>
<reference evidence="1 2" key="1">
    <citation type="submission" date="2014-09" db="EMBL/GenBank/DDBJ databases">
        <authorList>
            <person name="Ellenberger Sabrina"/>
        </authorList>
    </citation>
    <scope>NUCLEOTIDE SEQUENCE [LARGE SCALE GENOMIC DNA]</scope>
    <source>
        <strain evidence="1 2">CBS 412.66</strain>
    </source>
</reference>
<sequence length="73" mass="8371">MAELLTIDVQKYISEIGGLLQKVDDLKRLLLLYDQHMEPHYVNVTAPEDDAASTMEIINPKRRKTRTPSFSLV</sequence>
<proteinExistence type="predicted"/>
<accession>A0A0B7NF24</accession>
<keyword evidence="2" id="KW-1185">Reference proteome</keyword>
<evidence type="ECO:0000313" key="2">
    <source>
        <dbReference type="Proteomes" id="UP000054107"/>
    </source>
</evidence>
<evidence type="ECO:0000313" key="1">
    <source>
        <dbReference type="EMBL" id="CEP13556.1"/>
    </source>
</evidence>
<dbReference type="OrthoDB" id="2266852at2759"/>